<gene>
    <name evidence="1" type="ORF">TPAS_1878</name>
</gene>
<evidence type="ECO:0000313" key="2">
    <source>
        <dbReference type="Proteomes" id="UP000195985"/>
    </source>
</evidence>
<organism evidence="1 2">
    <name type="scientific">Trichococcus pasteurii</name>
    <dbReference type="NCBI Taxonomy" id="43064"/>
    <lineage>
        <taxon>Bacteria</taxon>
        <taxon>Bacillati</taxon>
        <taxon>Bacillota</taxon>
        <taxon>Bacilli</taxon>
        <taxon>Lactobacillales</taxon>
        <taxon>Carnobacteriaceae</taxon>
        <taxon>Trichococcus</taxon>
    </lineage>
</organism>
<dbReference type="STRING" id="43064.SAMN04488086_10789"/>
<keyword evidence="2" id="KW-1185">Reference proteome</keyword>
<dbReference type="Proteomes" id="UP000195985">
    <property type="component" value="Unassembled WGS sequence"/>
</dbReference>
<accession>A0A1W1IGQ4</accession>
<name>A0A1W1IGQ4_9LACT</name>
<proteinExistence type="predicted"/>
<dbReference type="EMBL" id="FWEY01000005">
    <property type="protein sequence ID" value="SLM52197.1"/>
    <property type="molecule type" value="Genomic_DNA"/>
</dbReference>
<protein>
    <submittedName>
        <fullName evidence="1">Uncharacterized protein</fullName>
    </submittedName>
</protein>
<sequence>MGSAPFLDCSSVGSTAQLRRGRSHRRTAPDRLRFSGEAGLIGEQRLIASRSSGEAIVPRSW</sequence>
<evidence type="ECO:0000313" key="1">
    <source>
        <dbReference type="EMBL" id="SLM52197.1"/>
    </source>
</evidence>
<reference evidence="2" key="1">
    <citation type="submission" date="2016-04" db="EMBL/GenBank/DDBJ databases">
        <authorList>
            <person name="Strepis N."/>
        </authorList>
    </citation>
    <scope>NUCLEOTIDE SEQUENCE [LARGE SCALE GENOMIC DNA]</scope>
</reference>
<dbReference type="AlphaFoldDB" id="A0A1W1IGQ4"/>